<dbReference type="AlphaFoldDB" id="A0A841R6Q0"/>
<dbReference type="GO" id="GO:0042597">
    <property type="term" value="C:periplasmic space"/>
    <property type="evidence" value="ECO:0007669"/>
    <property type="project" value="UniProtKB-SubCell"/>
</dbReference>
<dbReference type="Proteomes" id="UP000587760">
    <property type="component" value="Unassembled WGS sequence"/>
</dbReference>
<evidence type="ECO:0000313" key="6">
    <source>
        <dbReference type="EMBL" id="MBB6478867.1"/>
    </source>
</evidence>
<evidence type="ECO:0000313" key="7">
    <source>
        <dbReference type="Proteomes" id="UP000587760"/>
    </source>
</evidence>
<evidence type="ECO:0000256" key="3">
    <source>
        <dbReference type="ARBA" id="ARBA00022448"/>
    </source>
</evidence>
<evidence type="ECO:0000256" key="1">
    <source>
        <dbReference type="ARBA" id="ARBA00004418"/>
    </source>
</evidence>
<dbReference type="InterPro" id="IPR006059">
    <property type="entry name" value="SBP"/>
</dbReference>
<dbReference type="RefSeq" id="WP_184743244.1">
    <property type="nucleotide sequence ID" value="NZ_JACHGJ010000001.1"/>
</dbReference>
<dbReference type="PANTHER" id="PTHR43649:SF34">
    <property type="entry name" value="ABC TRANSPORTER PERIPLASMIC-BINDING PROTEIN YCJN-RELATED"/>
    <property type="match status" value="1"/>
</dbReference>
<sequence>MKKSVFSLLLIVFTLLLPVSIAAGGQQSASDKGDQGVVEFDFWTTQTQSDRLATIQVLIDTYTTLYPNVKINLVPVDENDMVSNVQTASMSGSLPAMIEGSADMHVSFGAEGVVDTAATTALIEKVGKSDFYAGPLKMLESSQGGSYYGVPYHGWIQGIWYRADWFEEAGLEPPVTWENILKAAEHFYKPAENQYGILVGTKAETYAEQCFTPFAMSNNAGLFDKDGNLVFNSPEMKEAVEFYARLAEYNPPGPQTWRARDYYLQGKMAMFFYSTYIMDDLALAEVAQGSLTSENFENLKGASFDPDLVKNTRMAPIVSHKSDAGYGTVVAFSFLNQEDKRVTEAASRFVEYLFTQNAYITWLHMAPGGMNPMLKGIAENARFQNDPNGIFKNYGPEKMAEIIDGLNNIESFGIVEGNVIEAASSITAQQIIPKMIYSITQEGVSVDNAMNEAEMEMKKLLQ</sequence>
<evidence type="ECO:0000256" key="5">
    <source>
        <dbReference type="SAM" id="SignalP"/>
    </source>
</evidence>
<keyword evidence="6" id="KW-0762">Sugar transport</keyword>
<gene>
    <name evidence="6" type="ORF">HNR50_000500</name>
</gene>
<dbReference type="PANTHER" id="PTHR43649">
    <property type="entry name" value="ARABINOSE-BINDING PROTEIN-RELATED"/>
    <property type="match status" value="1"/>
</dbReference>
<protein>
    <submittedName>
        <fullName evidence="6">Multiple sugar transport system substrate-binding protein</fullName>
    </submittedName>
</protein>
<dbReference type="EMBL" id="JACHGJ010000001">
    <property type="protein sequence ID" value="MBB6478867.1"/>
    <property type="molecule type" value="Genomic_DNA"/>
</dbReference>
<proteinExistence type="inferred from homology"/>
<keyword evidence="3" id="KW-0813">Transport</keyword>
<dbReference type="SUPFAM" id="SSF53850">
    <property type="entry name" value="Periplasmic binding protein-like II"/>
    <property type="match status" value="1"/>
</dbReference>
<accession>A0A841R6Q0</accession>
<dbReference type="Gene3D" id="3.40.190.10">
    <property type="entry name" value="Periplasmic binding protein-like II"/>
    <property type="match status" value="1"/>
</dbReference>
<evidence type="ECO:0000256" key="2">
    <source>
        <dbReference type="ARBA" id="ARBA00008520"/>
    </source>
</evidence>
<keyword evidence="7" id="KW-1185">Reference proteome</keyword>
<keyword evidence="4 5" id="KW-0732">Signal</keyword>
<feature type="chain" id="PRO_5032837657" evidence="5">
    <location>
        <begin position="23"/>
        <end position="462"/>
    </location>
</feature>
<reference evidence="6 7" key="1">
    <citation type="submission" date="2020-08" db="EMBL/GenBank/DDBJ databases">
        <title>Genomic Encyclopedia of Type Strains, Phase IV (KMG-IV): sequencing the most valuable type-strain genomes for metagenomic binning, comparative biology and taxonomic classification.</title>
        <authorList>
            <person name="Goeker M."/>
        </authorList>
    </citation>
    <scope>NUCLEOTIDE SEQUENCE [LARGE SCALE GENOMIC DNA]</scope>
    <source>
        <strain evidence="6 7">DSM 2461</strain>
    </source>
</reference>
<name>A0A841R6Q0_9SPIO</name>
<evidence type="ECO:0000256" key="4">
    <source>
        <dbReference type="ARBA" id="ARBA00022729"/>
    </source>
</evidence>
<comment type="subcellular location">
    <subcellularLocation>
        <location evidence="1">Periplasm</location>
    </subcellularLocation>
</comment>
<dbReference type="InterPro" id="IPR050490">
    <property type="entry name" value="Bact_solute-bd_prot1"/>
</dbReference>
<dbReference type="Pfam" id="PF01547">
    <property type="entry name" value="SBP_bac_1"/>
    <property type="match status" value="1"/>
</dbReference>
<feature type="signal peptide" evidence="5">
    <location>
        <begin position="1"/>
        <end position="22"/>
    </location>
</feature>
<organism evidence="6 7">
    <name type="scientific">Spirochaeta isovalerica</name>
    <dbReference type="NCBI Taxonomy" id="150"/>
    <lineage>
        <taxon>Bacteria</taxon>
        <taxon>Pseudomonadati</taxon>
        <taxon>Spirochaetota</taxon>
        <taxon>Spirochaetia</taxon>
        <taxon>Spirochaetales</taxon>
        <taxon>Spirochaetaceae</taxon>
        <taxon>Spirochaeta</taxon>
    </lineage>
</organism>
<comment type="similarity">
    <text evidence="2">Belongs to the bacterial solute-binding protein 1 family.</text>
</comment>
<comment type="caution">
    <text evidence="6">The sequence shown here is derived from an EMBL/GenBank/DDBJ whole genome shotgun (WGS) entry which is preliminary data.</text>
</comment>